<dbReference type="Pfam" id="PF13855">
    <property type="entry name" value="LRR_8"/>
    <property type="match status" value="1"/>
</dbReference>
<evidence type="ECO:0000256" key="10">
    <source>
        <dbReference type="ARBA" id="ARBA00023136"/>
    </source>
</evidence>
<keyword evidence="5" id="KW-0433">Leucine-rich repeat</keyword>
<evidence type="ECO:0000256" key="6">
    <source>
        <dbReference type="ARBA" id="ARBA00022692"/>
    </source>
</evidence>
<reference evidence="14" key="1">
    <citation type="submission" date="2019-09" db="EMBL/GenBank/DDBJ databases">
        <title>Draft genome information of white flower Hibiscus syriacus.</title>
        <authorList>
            <person name="Kim Y.-M."/>
        </authorList>
    </citation>
    <scope>NUCLEOTIDE SEQUENCE [LARGE SCALE GENOMIC DNA]</scope>
    <source>
        <strain evidence="14">YM2019G1</strain>
    </source>
</reference>
<keyword evidence="4" id="KW-1003">Cell membrane</keyword>
<dbReference type="InterPro" id="IPR001611">
    <property type="entry name" value="Leu-rich_rpt"/>
</dbReference>
<evidence type="ECO:0000256" key="1">
    <source>
        <dbReference type="ARBA" id="ARBA00004236"/>
    </source>
</evidence>
<dbReference type="EMBL" id="VEPZ02000519">
    <property type="protein sequence ID" value="KAE8723460.1"/>
    <property type="molecule type" value="Genomic_DNA"/>
</dbReference>
<evidence type="ECO:0000256" key="2">
    <source>
        <dbReference type="ARBA" id="ARBA00004479"/>
    </source>
</evidence>
<sequence>MSNVRPEGRVLGSLYLLDIGYNFMTGNIGSWIDAFLNTTQLLVLNFKDNDLSGTVPDMIGSLSSLRVLLLSQNRLTGLIPEELCRLKQISMMDLSINSFFGSIPSCFQDIGFGKIEPRYFDISHEKVSNEWDCTTYFRYETLKKGYKLHSTAEQSVTHVEVDFLTKHRSSTYKGSILNFISGLDLPCNNLSGRILNAIGNLSWIHALNLSYNMFAGPIPKSFSNLTQIKSLDLSHNALSGEIPSSLINLYFLEVFSVAYNNLSGKISDTKAQLGTFDRSCYEGIRFLCGQPLNQNYSTESPHPLMKSVDQRRNGMALML</sequence>
<comment type="similarity">
    <text evidence="3">Belongs to the RLP family.</text>
</comment>
<dbReference type="PRINTS" id="PR00019">
    <property type="entry name" value="LEURICHRPT"/>
</dbReference>
<organism evidence="14 15">
    <name type="scientific">Hibiscus syriacus</name>
    <name type="common">Rose of Sharon</name>
    <dbReference type="NCBI Taxonomy" id="106335"/>
    <lineage>
        <taxon>Eukaryota</taxon>
        <taxon>Viridiplantae</taxon>
        <taxon>Streptophyta</taxon>
        <taxon>Embryophyta</taxon>
        <taxon>Tracheophyta</taxon>
        <taxon>Spermatophyta</taxon>
        <taxon>Magnoliopsida</taxon>
        <taxon>eudicotyledons</taxon>
        <taxon>Gunneridae</taxon>
        <taxon>Pentapetalae</taxon>
        <taxon>rosids</taxon>
        <taxon>malvids</taxon>
        <taxon>Malvales</taxon>
        <taxon>Malvaceae</taxon>
        <taxon>Malvoideae</taxon>
        <taxon>Hibiscus</taxon>
    </lineage>
</organism>
<evidence type="ECO:0000256" key="3">
    <source>
        <dbReference type="ARBA" id="ARBA00009592"/>
    </source>
</evidence>
<dbReference type="Pfam" id="PF00560">
    <property type="entry name" value="LRR_1"/>
    <property type="match status" value="2"/>
</dbReference>
<keyword evidence="11" id="KW-0675">Receptor</keyword>
<evidence type="ECO:0000256" key="13">
    <source>
        <dbReference type="ARBA" id="ARBA00037847"/>
    </source>
</evidence>
<evidence type="ECO:0000256" key="7">
    <source>
        <dbReference type="ARBA" id="ARBA00022729"/>
    </source>
</evidence>
<keyword evidence="6" id="KW-0812">Transmembrane</keyword>
<evidence type="ECO:0000313" key="15">
    <source>
        <dbReference type="Proteomes" id="UP000436088"/>
    </source>
</evidence>
<dbReference type="SUPFAM" id="SSF52058">
    <property type="entry name" value="L domain-like"/>
    <property type="match status" value="1"/>
</dbReference>
<evidence type="ECO:0000256" key="9">
    <source>
        <dbReference type="ARBA" id="ARBA00022989"/>
    </source>
</evidence>
<evidence type="ECO:0000256" key="4">
    <source>
        <dbReference type="ARBA" id="ARBA00022475"/>
    </source>
</evidence>
<dbReference type="FunFam" id="3.80.10.10:FF:000041">
    <property type="entry name" value="LRR receptor-like serine/threonine-protein kinase ERECTA"/>
    <property type="match status" value="1"/>
</dbReference>
<keyword evidence="10" id="KW-0472">Membrane</keyword>
<evidence type="ECO:0000256" key="11">
    <source>
        <dbReference type="ARBA" id="ARBA00023170"/>
    </source>
</evidence>
<evidence type="ECO:0000256" key="12">
    <source>
        <dbReference type="ARBA" id="ARBA00023180"/>
    </source>
</evidence>
<evidence type="ECO:0000313" key="14">
    <source>
        <dbReference type="EMBL" id="KAE8723460.1"/>
    </source>
</evidence>
<dbReference type="Gene3D" id="3.80.10.10">
    <property type="entry name" value="Ribonuclease Inhibitor"/>
    <property type="match status" value="1"/>
</dbReference>
<accession>A0A6A3C2Q1</accession>
<name>A0A6A3C2Q1_HIBSY</name>
<dbReference type="PANTHER" id="PTHR48062">
    <property type="entry name" value="RECEPTOR-LIKE PROTEIN 14"/>
    <property type="match status" value="1"/>
</dbReference>
<gene>
    <name evidence="14" type="ORF">F3Y22_tig00012370pilonHSYRG00032</name>
</gene>
<evidence type="ECO:0000256" key="8">
    <source>
        <dbReference type="ARBA" id="ARBA00022737"/>
    </source>
</evidence>
<dbReference type="GO" id="GO:0005886">
    <property type="term" value="C:plasma membrane"/>
    <property type="evidence" value="ECO:0007669"/>
    <property type="project" value="UniProtKB-SubCell"/>
</dbReference>
<dbReference type="AlphaFoldDB" id="A0A6A3C2Q1"/>
<keyword evidence="12" id="KW-0325">Glycoprotein</keyword>
<dbReference type="PANTHER" id="PTHR48062:SF52">
    <property type="entry name" value="RECEPTOR-LIKE PROTEIN 8-RELATED"/>
    <property type="match status" value="1"/>
</dbReference>
<dbReference type="FunFam" id="3.80.10.10:FF:000383">
    <property type="entry name" value="Leucine-rich repeat receptor protein kinase EMS1"/>
    <property type="match status" value="1"/>
</dbReference>
<protein>
    <submittedName>
        <fullName evidence="14">Uncharacterized protein</fullName>
    </submittedName>
</protein>
<keyword evidence="8" id="KW-0677">Repeat</keyword>
<comment type="caution">
    <text evidence="14">The sequence shown here is derived from an EMBL/GenBank/DDBJ whole genome shotgun (WGS) entry which is preliminary data.</text>
</comment>
<keyword evidence="7" id="KW-0732">Signal</keyword>
<keyword evidence="15" id="KW-1185">Reference proteome</keyword>
<dbReference type="InterPro" id="IPR051502">
    <property type="entry name" value="RLP_Defense_Trigger"/>
</dbReference>
<proteinExistence type="inferred from homology"/>
<comment type="subcellular location">
    <subcellularLocation>
        <location evidence="1">Cell membrane</location>
    </subcellularLocation>
    <subcellularLocation>
        <location evidence="13">Endomembrane system</location>
        <topology evidence="13">Single-pass membrane protein</topology>
    </subcellularLocation>
    <subcellularLocation>
        <location evidence="2">Membrane</location>
        <topology evidence="2">Single-pass type I membrane protein</topology>
    </subcellularLocation>
</comment>
<dbReference type="Proteomes" id="UP000436088">
    <property type="component" value="Unassembled WGS sequence"/>
</dbReference>
<dbReference type="PROSITE" id="PS51450">
    <property type="entry name" value="LRR"/>
    <property type="match status" value="1"/>
</dbReference>
<dbReference type="InterPro" id="IPR032675">
    <property type="entry name" value="LRR_dom_sf"/>
</dbReference>
<evidence type="ECO:0000256" key="5">
    <source>
        <dbReference type="ARBA" id="ARBA00022614"/>
    </source>
</evidence>
<keyword evidence="9" id="KW-1133">Transmembrane helix</keyword>